<dbReference type="AlphaFoldDB" id="A0A1L9QLT1"/>
<proteinExistence type="predicted"/>
<comment type="caution">
    <text evidence="1">The sequence shown here is derived from an EMBL/GenBank/DDBJ whole genome shotgun (WGS) entry which is preliminary data.</text>
</comment>
<dbReference type="STRING" id="1925591.BI308_21065"/>
<accession>A0A1L9QLT1</accession>
<dbReference type="EMBL" id="MLAW01000049">
    <property type="protein sequence ID" value="OJJ19802.1"/>
    <property type="molecule type" value="Genomic_DNA"/>
</dbReference>
<gene>
    <name evidence="1" type="ORF">BI308_21065</name>
</gene>
<evidence type="ECO:0000313" key="2">
    <source>
        <dbReference type="Proteomes" id="UP000183940"/>
    </source>
</evidence>
<protein>
    <submittedName>
        <fullName evidence="1">Uncharacterized protein</fullName>
    </submittedName>
</protein>
<reference evidence="1" key="1">
    <citation type="submission" date="2016-10" db="EMBL/GenBank/DDBJ databases">
        <title>CRISPR-Cas defence system in Roseofilum reptotaenium: evidence of a bacteriophage-cyanobacterium arms race in the coral black band disease.</title>
        <authorList>
            <person name="Buerger P."/>
            <person name="Wood-Charlson E.M."/>
            <person name="Weynberg K.D."/>
            <person name="Willis B."/>
            <person name="Van Oppen M.J."/>
        </authorList>
    </citation>
    <scope>NUCLEOTIDE SEQUENCE [LARGE SCALE GENOMIC DNA]</scope>
    <source>
        <strain evidence="1">AO1-A</strain>
    </source>
</reference>
<organism evidence="1 2">
    <name type="scientific">Roseofilum reptotaenium AO1-A</name>
    <dbReference type="NCBI Taxonomy" id="1925591"/>
    <lineage>
        <taxon>Bacteria</taxon>
        <taxon>Bacillati</taxon>
        <taxon>Cyanobacteriota</taxon>
        <taxon>Cyanophyceae</taxon>
        <taxon>Desertifilales</taxon>
        <taxon>Desertifilaceae</taxon>
        <taxon>Roseofilum</taxon>
    </lineage>
</organism>
<dbReference type="Proteomes" id="UP000183940">
    <property type="component" value="Unassembled WGS sequence"/>
</dbReference>
<keyword evidence="2" id="KW-1185">Reference proteome</keyword>
<name>A0A1L9QLT1_9CYAN</name>
<evidence type="ECO:0000313" key="1">
    <source>
        <dbReference type="EMBL" id="OJJ19802.1"/>
    </source>
</evidence>
<sequence length="91" mass="10321">MRTQVRNLLQENHMKTPHQSLPVNRAEIFHLDLVLVSHKDSQGKLRQQYKFARGSKPNCNEPAQFSEPIDCGCHLFAGFSRARCLSACGLI</sequence>